<proteinExistence type="inferred from homology"/>
<dbReference type="CDD" id="cd09566">
    <property type="entry name" value="SAM_liprin-beta1_2_repeat2"/>
    <property type="match status" value="1"/>
</dbReference>
<dbReference type="InterPro" id="IPR001660">
    <property type="entry name" value="SAM"/>
</dbReference>
<feature type="coiled-coil region" evidence="5">
    <location>
        <begin position="181"/>
        <end position="211"/>
    </location>
</feature>
<dbReference type="PROSITE" id="PS50105">
    <property type="entry name" value="SAM_DOMAIN"/>
    <property type="match status" value="2"/>
</dbReference>
<dbReference type="SUPFAM" id="SSF47769">
    <property type="entry name" value="SAM/Pointed domain"/>
    <property type="match status" value="3"/>
</dbReference>
<feature type="region of interest" description="Disordered" evidence="6">
    <location>
        <begin position="257"/>
        <end position="300"/>
    </location>
</feature>
<dbReference type="eggNOG" id="KOG1899">
    <property type="taxonomic scope" value="Eukaryota"/>
</dbReference>
<dbReference type="KEGG" id="mde:101889525"/>
<dbReference type="CDD" id="cd09563">
    <property type="entry name" value="SAM_liprin-beta1_2_repeat1"/>
    <property type="match status" value="1"/>
</dbReference>
<dbReference type="PANTHER" id="PTHR12587:SF14">
    <property type="entry name" value="AT31531P"/>
    <property type="match status" value="1"/>
</dbReference>
<dbReference type="OrthoDB" id="6516566at2759"/>
<feature type="region of interest" description="Disordered" evidence="6">
    <location>
        <begin position="31"/>
        <end position="56"/>
    </location>
</feature>
<feature type="domain" description="SAM" evidence="7">
    <location>
        <begin position="417"/>
        <end position="483"/>
    </location>
</feature>
<dbReference type="InterPro" id="IPR037617">
    <property type="entry name" value="LIPB1/2_SAM_1"/>
</dbReference>
<dbReference type="VEuPathDB" id="VectorBase:MDOA003820"/>
<evidence type="ECO:0000256" key="1">
    <source>
        <dbReference type="ARBA" id="ARBA00007547"/>
    </source>
</evidence>
<name>A0A1I8MDM8_MUSDO</name>
<evidence type="ECO:0000256" key="2">
    <source>
        <dbReference type="ARBA" id="ARBA00022553"/>
    </source>
</evidence>
<evidence type="ECO:0000259" key="7">
    <source>
        <dbReference type="PROSITE" id="PS50105"/>
    </source>
</evidence>
<feature type="compositionally biased region" description="Low complexity" evidence="6">
    <location>
        <begin position="740"/>
        <end position="759"/>
    </location>
</feature>
<keyword evidence="2" id="KW-0597">Phosphoprotein</keyword>
<dbReference type="RefSeq" id="XP_005180494.2">
    <property type="nucleotide sequence ID" value="XM_005180437.4"/>
</dbReference>
<dbReference type="InterPro" id="IPR037619">
    <property type="entry name" value="LIPB1/2_SAM_3rd"/>
</dbReference>
<dbReference type="FunFam" id="1.10.150.50:FF:000007">
    <property type="entry name" value="Liprin-beta-1 isoform 1"/>
    <property type="match status" value="1"/>
</dbReference>
<evidence type="ECO:0000256" key="6">
    <source>
        <dbReference type="SAM" id="MobiDB-lite"/>
    </source>
</evidence>
<evidence type="ECO:0000313" key="8">
    <source>
        <dbReference type="EnsemblMetazoa" id="MDOA003820-PB"/>
    </source>
</evidence>
<dbReference type="PANTHER" id="PTHR12587">
    <property type="entry name" value="LAR INTERACTING PROTEIN LIP -RELATED PROTEIN"/>
    <property type="match status" value="1"/>
</dbReference>
<keyword evidence="3" id="KW-0677">Repeat</keyword>
<dbReference type="CDD" id="cd09569">
    <property type="entry name" value="SAM_liprin-beta1_2_repeat3"/>
    <property type="match status" value="1"/>
</dbReference>
<dbReference type="GO" id="GO:0007528">
    <property type="term" value="P:neuromuscular junction development"/>
    <property type="evidence" value="ECO:0007669"/>
    <property type="project" value="TreeGrafter"/>
</dbReference>
<sequence length="759" mass="84845">MDTAKATTTEASKMLEEALLQMDGIINQSGQGAGGGRGGIVGGDQTSAASSPNPNGSCNILNERSVISNANVLSTAKTLALALQQVGLAAPTPDPVTAVIIGEWLDPHIPRPSDDERVRRVLRDKESLALQYQMVADKVCEQADRIVELEGLLAEKTQQLSAKDELLQRQLCTRSELETQKLELMSALSELKLHRAALERENMELKNFENLTISQEPLRRVAAPFGSMGNLNQATQSPKTPPSSLRHQIHPLYHSLPRSQCHKNNNRPKLPINPNHLSNNINNNNSTITNNNSNKSCDNNRQRNVAFASNEKILIDDDCGRGGGSGQDGMYDSFMSQSNSNSTPSPTLKERSAKGFRQILGKLRRSNSGNLELPALEQAEPEFRRGDRARATAGGRIEWSTQTPQGSMNSNRNWKEWTLQDLCNWLNEIGLQCYEDECRKWLKNYPVSCFFNASPVDIEKELGLKSPLHRKKIVLAMDELCGREEDPLALKAAQLDIGWVVRWLDDIGLPQYKDNFLQCKVDGRMLHRLTMEDLAQLQVTSCLHIASLRRGIQCMREMDWNPECLIRRSTKVPKRNSSELQEEQSEEIVDTSLEYIALWTAHRVMEWLRVADLSEYAPNLRGAGVHGALMLYEPRFNAELLADLLSIPPSKTLLRRHLATHFKELLGRDVIQGKRDTEAQPNYQPLTITAKLKPPKKTQFSLKRRKSTKGLTCGGTEIEWTDYVCPMNSGCTSNEPQHHNNSNTSSSSTNSTSNSTQLQ</sequence>
<dbReference type="GO" id="GO:0005829">
    <property type="term" value="C:cytosol"/>
    <property type="evidence" value="ECO:0007669"/>
    <property type="project" value="UniProtKB-ARBA"/>
</dbReference>
<dbReference type="SMART" id="SM00454">
    <property type="entry name" value="SAM"/>
    <property type="match status" value="3"/>
</dbReference>
<feature type="compositionally biased region" description="Polar residues" evidence="6">
    <location>
        <begin position="46"/>
        <end position="56"/>
    </location>
</feature>
<dbReference type="InterPro" id="IPR013761">
    <property type="entry name" value="SAM/pointed_sf"/>
</dbReference>
<evidence type="ECO:0000256" key="5">
    <source>
        <dbReference type="SAM" id="Coils"/>
    </source>
</evidence>
<dbReference type="Pfam" id="PF00536">
    <property type="entry name" value="SAM_1"/>
    <property type="match status" value="2"/>
</dbReference>
<feature type="compositionally biased region" description="Gly residues" evidence="6">
    <location>
        <begin position="31"/>
        <end position="42"/>
    </location>
</feature>
<evidence type="ECO:0000256" key="3">
    <source>
        <dbReference type="ARBA" id="ARBA00022737"/>
    </source>
</evidence>
<feature type="compositionally biased region" description="Low complexity" evidence="6">
    <location>
        <begin position="328"/>
        <end position="347"/>
    </location>
</feature>
<comment type="similarity">
    <text evidence="1">Belongs to the liprin family. Liprin-beta subfamily.</text>
</comment>
<dbReference type="Pfam" id="PF07647">
    <property type="entry name" value="SAM_2"/>
    <property type="match status" value="1"/>
</dbReference>
<feature type="compositionally biased region" description="Polar residues" evidence="6">
    <location>
        <begin position="229"/>
        <end position="246"/>
    </location>
</feature>
<accession>A0A1I8MDM8</accession>
<feature type="region of interest" description="Disordered" evidence="6">
    <location>
        <begin position="734"/>
        <end position="759"/>
    </location>
</feature>
<dbReference type="Pfam" id="PF26022">
    <property type="entry name" value="CC_Liprin_beta"/>
    <property type="match status" value="1"/>
</dbReference>
<feature type="region of interest" description="Disordered" evidence="6">
    <location>
        <begin position="228"/>
        <end position="247"/>
    </location>
</feature>
<dbReference type="GO" id="GO:0048786">
    <property type="term" value="C:presynaptic active zone"/>
    <property type="evidence" value="ECO:0007669"/>
    <property type="project" value="TreeGrafter"/>
</dbReference>
<dbReference type="InterPro" id="IPR058914">
    <property type="entry name" value="LIPB1/2_CC"/>
</dbReference>
<dbReference type="VEuPathDB" id="VectorBase:MDOMA2_005141"/>
<protein>
    <recommendedName>
        <fullName evidence="7">SAM domain-containing protein</fullName>
    </recommendedName>
</protein>
<keyword evidence="4 5" id="KW-0175">Coiled coil</keyword>
<dbReference type="STRING" id="7370.A0A1I8MDM8"/>
<dbReference type="EnsemblMetazoa" id="MDOA003820-RB">
    <property type="protein sequence ID" value="MDOA003820-PB"/>
    <property type="gene ID" value="MDOA003820"/>
</dbReference>
<dbReference type="FunFam" id="1.10.150.50:FF:000005">
    <property type="entry name" value="Liprin-beta-1 isoform 1"/>
    <property type="match status" value="1"/>
</dbReference>
<evidence type="ECO:0000256" key="4">
    <source>
        <dbReference type="ARBA" id="ARBA00023054"/>
    </source>
</evidence>
<reference evidence="8" key="1">
    <citation type="submission" date="2020-05" db="UniProtKB">
        <authorList>
            <consortium name="EnsemblMetazoa"/>
        </authorList>
    </citation>
    <scope>IDENTIFICATION</scope>
    <source>
        <strain evidence="8">Aabys</strain>
    </source>
</reference>
<gene>
    <name evidence="8" type="primary">101889525</name>
</gene>
<feature type="compositionally biased region" description="Low complexity" evidence="6">
    <location>
        <begin position="270"/>
        <end position="299"/>
    </location>
</feature>
<organism evidence="8">
    <name type="scientific">Musca domestica</name>
    <name type="common">House fly</name>
    <dbReference type="NCBI Taxonomy" id="7370"/>
    <lineage>
        <taxon>Eukaryota</taxon>
        <taxon>Metazoa</taxon>
        <taxon>Ecdysozoa</taxon>
        <taxon>Arthropoda</taxon>
        <taxon>Hexapoda</taxon>
        <taxon>Insecta</taxon>
        <taxon>Pterygota</taxon>
        <taxon>Neoptera</taxon>
        <taxon>Endopterygota</taxon>
        <taxon>Diptera</taxon>
        <taxon>Brachycera</taxon>
        <taxon>Muscomorpha</taxon>
        <taxon>Muscoidea</taxon>
        <taxon>Muscidae</taxon>
        <taxon>Musca</taxon>
    </lineage>
</organism>
<feature type="domain" description="SAM" evidence="7">
    <location>
        <begin position="500"/>
        <end position="558"/>
    </location>
</feature>
<feature type="region of interest" description="Disordered" evidence="6">
    <location>
        <begin position="324"/>
        <end position="352"/>
    </location>
</feature>
<dbReference type="AlphaFoldDB" id="A0A1I8MDM8"/>
<dbReference type="Gene3D" id="1.10.150.50">
    <property type="entry name" value="Transcription Factor, Ets-1"/>
    <property type="match status" value="3"/>
</dbReference>
<dbReference type="InterPro" id="IPR029515">
    <property type="entry name" value="Liprin"/>
</dbReference>
<dbReference type="InterPro" id="IPR037618">
    <property type="entry name" value="LIPB1/2_SAM_2nd"/>
</dbReference>